<dbReference type="InterPro" id="IPR001036">
    <property type="entry name" value="Acrflvin-R"/>
</dbReference>
<dbReference type="Pfam" id="PF00873">
    <property type="entry name" value="ACR_tran"/>
    <property type="match status" value="1"/>
</dbReference>
<dbReference type="Gene3D" id="3.30.70.1320">
    <property type="entry name" value="Multidrug efflux transporter AcrB pore domain like"/>
    <property type="match status" value="1"/>
</dbReference>
<evidence type="ECO:0000313" key="3">
    <source>
        <dbReference type="Proteomes" id="UP000218899"/>
    </source>
</evidence>
<dbReference type="Gene3D" id="3.30.70.1430">
    <property type="entry name" value="Multidrug efflux transporter AcrB pore domain"/>
    <property type="match status" value="2"/>
</dbReference>
<dbReference type="SUPFAM" id="SSF82866">
    <property type="entry name" value="Multidrug efflux transporter AcrB transmembrane domain"/>
    <property type="match status" value="2"/>
</dbReference>
<evidence type="ECO:0000256" key="1">
    <source>
        <dbReference type="SAM" id="Phobius"/>
    </source>
</evidence>
<feature type="transmembrane region" description="Helical" evidence="1">
    <location>
        <begin position="875"/>
        <end position="895"/>
    </location>
</feature>
<organism evidence="2 3">
    <name type="scientific">Sulfurifustis variabilis</name>
    <dbReference type="NCBI Taxonomy" id="1675686"/>
    <lineage>
        <taxon>Bacteria</taxon>
        <taxon>Pseudomonadati</taxon>
        <taxon>Pseudomonadota</taxon>
        <taxon>Gammaproteobacteria</taxon>
        <taxon>Acidiferrobacterales</taxon>
        <taxon>Acidiferrobacteraceae</taxon>
        <taxon>Sulfurifustis</taxon>
    </lineage>
</organism>
<feature type="transmembrane region" description="Helical" evidence="1">
    <location>
        <begin position="457"/>
        <end position="474"/>
    </location>
</feature>
<dbReference type="PANTHER" id="PTHR32063:SF0">
    <property type="entry name" value="SWARMING MOTILITY PROTEIN SWRC"/>
    <property type="match status" value="1"/>
</dbReference>
<evidence type="ECO:0000313" key="2">
    <source>
        <dbReference type="EMBL" id="BAU47734.1"/>
    </source>
</evidence>
<dbReference type="SUPFAM" id="SSF82693">
    <property type="entry name" value="Multidrug efflux transporter AcrB pore domain, PN1, PN2, PC1 and PC2 subdomains"/>
    <property type="match status" value="3"/>
</dbReference>
<dbReference type="PANTHER" id="PTHR32063">
    <property type="match status" value="1"/>
</dbReference>
<dbReference type="EMBL" id="AP014936">
    <property type="protein sequence ID" value="BAU47734.1"/>
    <property type="molecule type" value="Genomic_DNA"/>
</dbReference>
<name>A0A1B4V8I2_9GAMM</name>
<keyword evidence="3" id="KW-1185">Reference proteome</keyword>
<dbReference type="OrthoDB" id="9758297at2"/>
<dbReference type="GO" id="GO:0042910">
    <property type="term" value="F:xenobiotic transmembrane transporter activity"/>
    <property type="evidence" value="ECO:0007669"/>
    <property type="project" value="TreeGrafter"/>
</dbReference>
<protein>
    <submittedName>
        <fullName evidence="2">Acriflavin resistance protein</fullName>
    </submittedName>
</protein>
<keyword evidence="1" id="KW-0812">Transmembrane</keyword>
<feature type="transmembrane region" description="Helical" evidence="1">
    <location>
        <begin position="390"/>
        <end position="411"/>
    </location>
</feature>
<sequence>MRRGGLAAWSIRHPVSTLMLTLTAVVLGIFALGRLSIDLLPHIIYPQVRVRVIDPGVAATIMEDRITRQLEEQLAITEDAVGIESTTSEGQSYVLLDFDYGKDIDLALRDASTRLDRAKRFLPTTIDPPMIWKSDPSQIPVMEFLVTSTLMDLVELRTWTDDHFAKQFLNLPGVAAAEVGGGLVREIQILPDQRRLAGLGLSVNDVINAVRRGNEDAPGGRLRMGGQEYASRTAGRLTNVAAIAALPVRLPSGESIPLAEIASVSDSHEEERIRARFNGTPGIKLAVQKQPNANTVEVTEHVKARLAWLRANDVIPKGVQLHQISDQSIYIRQSLSNATQAAASGAILAMVVVYLFLGSIRGTLIIGTAIPISIIVTFVIMALGDLTLNIMTLGGLALGIGMLVDNTIIMLENIARHRSAAARASPGPDPGGDALAVPVAAAAEVTSPIIASTSTSLAAVVPFLFISGLIGLLFRELIFTISAAILASLLVAVTLVPALAARMSGEARGRAHDRVARIMDRLQQRYASGVSRLLARSGLVIATAFLLLAVVGLPTFFTSKQDFLPTMDDGRINVSVTTDPGVSLDAMDAAVRTLERLAHEQGSVESVYTLVGGAIFGRTERETPNRSSLNVQLVPLDARDVSGEQWVKDYQRAVEQARLAGLKVRARTAGIRGIRTSRAEEDISLRVQGPDLDRLAAIGENLVRRLQGLPGVRNLRHSLEESRQEFAIEIDRARAAELGIDVADVGRALRVALDGVIIGDYLEGERAYDIRVRLPQTEIDNPEALGRILLFGELRDRPAVYLRDVARVGIVQAPAEIMRDRQARIVEISAALTKELPLGEVVKAMHERLEGYELPSGYRMYSGGAEEALAKGRRLTGTLLGLALFLVFVVMAVQYESLRNPTVIMLSVPFALIGVSAALWLTGLPLSMPVWLGLIMLAGIVVNNAIVLVEYIELRRAMGEPVKEAIVNAARLRLRPILMTTLTTVIGMAPLALGLGEGAEMLQPLAVTVVAGLAFSLLVSLVLVPAMYLALRGRGPVTATLEQSGEAVRL</sequence>
<feature type="transmembrane region" description="Helical" evidence="1">
    <location>
        <begin position="338"/>
        <end position="357"/>
    </location>
</feature>
<feature type="transmembrane region" description="Helical" evidence="1">
    <location>
        <begin position="364"/>
        <end position="384"/>
    </location>
</feature>
<dbReference type="GO" id="GO:0005886">
    <property type="term" value="C:plasma membrane"/>
    <property type="evidence" value="ECO:0007669"/>
    <property type="project" value="TreeGrafter"/>
</dbReference>
<dbReference type="AlphaFoldDB" id="A0A1B4V8I2"/>
<feature type="transmembrane region" description="Helical" evidence="1">
    <location>
        <begin position="930"/>
        <end position="952"/>
    </location>
</feature>
<dbReference type="Proteomes" id="UP000218899">
    <property type="component" value="Chromosome"/>
</dbReference>
<dbReference type="SUPFAM" id="SSF82714">
    <property type="entry name" value="Multidrug efflux transporter AcrB TolC docking domain, DN and DC subdomains"/>
    <property type="match status" value="2"/>
</dbReference>
<proteinExistence type="predicted"/>
<keyword evidence="1" id="KW-0472">Membrane</keyword>
<dbReference type="PRINTS" id="PR00702">
    <property type="entry name" value="ACRIFLAVINRP"/>
</dbReference>
<feature type="transmembrane region" description="Helical" evidence="1">
    <location>
        <begin position="902"/>
        <end position="924"/>
    </location>
</feature>
<dbReference type="Gene3D" id="1.20.1640.10">
    <property type="entry name" value="Multidrug efflux transporter AcrB transmembrane domain"/>
    <property type="match status" value="2"/>
</dbReference>
<dbReference type="Gene3D" id="3.30.70.1440">
    <property type="entry name" value="Multidrug efflux transporter AcrB pore domain"/>
    <property type="match status" value="1"/>
</dbReference>
<gene>
    <name evidence="2" type="ORF">SVA_1159</name>
</gene>
<dbReference type="KEGG" id="sva:SVA_1159"/>
<feature type="transmembrane region" description="Helical" evidence="1">
    <location>
        <begin position="480"/>
        <end position="500"/>
    </location>
</feature>
<dbReference type="Gene3D" id="3.30.2090.10">
    <property type="entry name" value="Multidrug efflux transporter AcrB TolC docking domain, DN and DC subdomains"/>
    <property type="match status" value="2"/>
</dbReference>
<feature type="transmembrane region" description="Helical" evidence="1">
    <location>
        <begin position="533"/>
        <end position="557"/>
    </location>
</feature>
<keyword evidence="1" id="KW-1133">Transmembrane helix</keyword>
<feature type="transmembrane region" description="Helical" evidence="1">
    <location>
        <begin position="1005"/>
        <end position="1031"/>
    </location>
</feature>
<dbReference type="InterPro" id="IPR027463">
    <property type="entry name" value="AcrB_DN_DC_subdom"/>
</dbReference>
<accession>A0A1B4V8I2</accession>
<dbReference type="RefSeq" id="WP_096460034.1">
    <property type="nucleotide sequence ID" value="NZ_AP014936.1"/>
</dbReference>
<feature type="transmembrane region" description="Helical" evidence="1">
    <location>
        <begin position="972"/>
        <end position="993"/>
    </location>
</feature>
<reference evidence="2 3" key="1">
    <citation type="submission" date="2015-08" db="EMBL/GenBank/DDBJ databases">
        <title>Complete genome sequence of Sulfurifustis variabilis.</title>
        <authorList>
            <person name="Miura A."/>
            <person name="Kojima H."/>
            <person name="Fukui M."/>
        </authorList>
    </citation>
    <scope>NUCLEOTIDE SEQUENCE [LARGE SCALE GENOMIC DNA]</scope>
    <source>
        <strain evidence="3">skN76</strain>
    </source>
</reference>